<dbReference type="InterPro" id="IPR043018">
    <property type="entry name" value="Poxvirus_sf"/>
</dbReference>
<evidence type="ECO:0000313" key="1">
    <source>
        <dbReference type="EMBL" id="ABI99312.1"/>
    </source>
</evidence>
<accession>Q08FJ5</accession>
<dbReference type="Proteomes" id="UP000000866">
    <property type="component" value="Segment"/>
</dbReference>
<dbReference type="GeneID" id="3346431"/>
<keyword evidence="2" id="KW-1185">Reference proteome</keyword>
<reference evidence="1 2" key="1">
    <citation type="journal article" date="2005" name="J. Virol.">
        <title>Genome of deerpox virus.</title>
        <authorList>
            <person name="Afonso C.L."/>
            <person name="Delhon G."/>
            <person name="Tulman E.R."/>
            <person name="Lu Z."/>
            <person name="Zsak A."/>
            <person name="Becerra V.M."/>
            <person name="Zsak L."/>
            <person name="Kutish G.F."/>
            <person name="Rock D.L."/>
        </authorList>
    </citation>
    <scope>NUCLEOTIDE SEQUENCE [LARGE SCALE GENOMIC DNA]</scope>
    <source>
        <strain evidence="2">Mule deer/United States/W-848-83/1983</strain>
    </source>
</reference>
<name>Q08FJ5_DPV83</name>
<dbReference type="InterPro" id="IPR022819">
    <property type="entry name" value="Poxvirus_Bcl-2-like"/>
</dbReference>
<dbReference type="RefSeq" id="YP_227532.1">
    <property type="nucleotide sequence ID" value="NC_006966.1"/>
</dbReference>
<gene>
    <name evidence="1" type="ORF">DpV83gp157</name>
</gene>
<dbReference type="Gene3D" id="1.10.437.20">
    <property type="entry name" value="dsDNA poxvirus"/>
    <property type="match status" value="1"/>
</dbReference>
<dbReference type="EMBL" id="AY689436">
    <property type="protein sequence ID" value="ABI99312.1"/>
    <property type="molecule type" value="Genomic_DNA"/>
</dbReference>
<dbReference type="Pfam" id="PF06227">
    <property type="entry name" value="Poxv_Bcl-2-like"/>
    <property type="match status" value="1"/>
</dbReference>
<organism evidence="1 2">
    <name type="scientific">Deerpox virus (strain Mule deer/United States/W-848-83/1983)</name>
    <name type="common">DPV</name>
    <dbReference type="NCBI Taxonomy" id="305674"/>
    <lineage>
        <taxon>Viruses</taxon>
        <taxon>Varidnaviria</taxon>
        <taxon>Bamfordvirae</taxon>
        <taxon>Nucleocytoviricota</taxon>
        <taxon>Pokkesviricetes</taxon>
        <taxon>Chitovirales</taxon>
        <taxon>Poxviridae</taxon>
        <taxon>Chordopoxvirinae</taxon>
        <taxon>Cervidpoxvirus</taxon>
        <taxon>Cervidpoxvirus muledeerpox</taxon>
        <taxon>Mule deerpox virus</taxon>
    </lineage>
</organism>
<dbReference type="SMR" id="Q08FJ5"/>
<organismHost>
    <name type="scientific">Odocoileus hemionus</name>
    <name type="common">Mule deer</name>
    <name type="synonym">Cervus hemionus</name>
    <dbReference type="NCBI Taxonomy" id="9872"/>
</organismHost>
<protein>
    <submittedName>
        <fullName evidence="1">Virulence factor</fullName>
    </submittedName>
</protein>
<proteinExistence type="predicted"/>
<sequence>MDEFIYIDTTVEKNIVDILKYYITWRGSSDFYDKHDCGKIFKKLMLFDDNARKIMGDYDYLFIKNMNLSLDDGPRLDKIDSNILSKLSYKELIGVCAVLAEKVVHYPYTIKWEKVFNTLFNRLTNEDLMEIKTFLNKT</sequence>
<evidence type="ECO:0000313" key="2">
    <source>
        <dbReference type="Proteomes" id="UP000000866"/>
    </source>
</evidence>
<dbReference type="OrthoDB" id="26126at10239"/>
<dbReference type="KEGG" id="vg:3346431"/>